<dbReference type="Gene3D" id="2.10.80.20">
    <property type="match status" value="1"/>
</dbReference>
<feature type="signal peptide" evidence="1">
    <location>
        <begin position="1"/>
        <end position="16"/>
    </location>
</feature>
<gene>
    <name evidence="3" type="primary">LOC108734954</name>
</gene>
<evidence type="ECO:0000256" key="1">
    <source>
        <dbReference type="SAM" id="SignalP"/>
    </source>
</evidence>
<dbReference type="AlphaFoldDB" id="A0A1W4WP31"/>
<protein>
    <submittedName>
        <fullName evidence="3">Fungal protease inhibitor-1-like</fullName>
    </submittedName>
</protein>
<dbReference type="GO" id="GO:0030414">
    <property type="term" value="F:peptidase inhibitor activity"/>
    <property type="evidence" value="ECO:0007669"/>
    <property type="project" value="UniProtKB-KW"/>
</dbReference>
<feature type="chain" id="PRO_5010722723" evidence="1">
    <location>
        <begin position="17"/>
        <end position="89"/>
    </location>
</feature>
<accession>A0A1W4WP31</accession>
<dbReference type="RefSeq" id="XP_018322232.1">
    <property type="nucleotide sequence ID" value="XM_018466730.1"/>
</dbReference>
<dbReference type="Proteomes" id="UP000192223">
    <property type="component" value="Unplaced"/>
</dbReference>
<organism evidence="2 3">
    <name type="scientific">Agrilus planipennis</name>
    <name type="common">Emerald ash borer</name>
    <name type="synonym">Agrilus marcopoli</name>
    <dbReference type="NCBI Taxonomy" id="224129"/>
    <lineage>
        <taxon>Eukaryota</taxon>
        <taxon>Metazoa</taxon>
        <taxon>Ecdysozoa</taxon>
        <taxon>Arthropoda</taxon>
        <taxon>Hexapoda</taxon>
        <taxon>Insecta</taxon>
        <taxon>Pterygota</taxon>
        <taxon>Neoptera</taxon>
        <taxon>Endopterygota</taxon>
        <taxon>Coleoptera</taxon>
        <taxon>Polyphaga</taxon>
        <taxon>Elateriformia</taxon>
        <taxon>Buprestoidea</taxon>
        <taxon>Buprestidae</taxon>
        <taxon>Agrilinae</taxon>
        <taxon>Agrilus</taxon>
    </lineage>
</organism>
<dbReference type="InterPro" id="IPR053741">
    <property type="entry name" value="Ser_Fungal_Prot_Inhib_sf"/>
</dbReference>
<evidence type="ECO:0000313" key="2">
    <source>
        <dbReference type="Proteomes" id="UP000192223"/>
    </source>
</evidence>
<dbReference type="KEGG" id="apln:108734954"/>
<sequence length="89" mass="9391">MNYLFVLLISVGIVYAAVNIVCPTDYCTQHNCKNETDCGPGKTPGKTFCGCCSQCVTVIDKGGLCTVMRGVPPKSVCMKGTSCINGTCQ</sequence>
<dbReference type="InParanoid" id="A0A1W4WP31"/>
<proteinExistence type="predicted"/>
<reference evidence="3" key="1">
    <citation type="submission" date="2025-08" db="UniProtKB">
        <authorList>
            <consortium name="RefSeq"/>
        </authorList>
    </citation>
    <scope>IDENTIFICATION</scope>
    <source>
        <tissue evidence="3">Entire body</tissue>
    </source>
</reference>
<dbReference type="GeneID" id="108734954"/>
<keyword evidence="2" id="KW-1185">Reference proteome</keyword>
<dbReference type="OrthoDB" id="6752135at2759"/>
<evidence type="ECO:0000313" key="3">
    <source>
        <dbReference type="RefSeq" id="XP_018322232.1"/>
    </source>
</evidence>
<keyword evidence="1" id="KW-0732">Signal</keyword>
<keyword evidence="3" id="KW-0646">Protease inhibitor</keyword>
<name>A0A1W4WP31_AGRPL</name>